<evidence type="ECO:0000256" key="2">
    <source>
        <dbReference type="ARBA" id="ARBA00022801"/>
    </source>
</evidence>
<proteinExistence type="inferred from homology"/>
<evidence type="ECO:0000256" key="1">
    <source>
        <dbReference type="ARBA" id="ARBA00006499"/>
    </source>
</evidence>
<dbReference type="RefSeq" id="WP_168775412.1">
    <property type="nucleotide sequence ID" value="NZ_JAABNR010000012.1"/>
</dbReference>
<name>A0AAE5BT34_9RHOB</name>
<dbReference type="AlphaFoldDB" id="A0AAE5BT34"/>
<accession>A0AAE5BT34</accession>
<dbReference type="PANTHER" id="PTHR10655:SF17">
    <property type="entry name" value="LYSOPHOSPHOLIPASE-LIKE PROTEIN 1"/>
    <property type="match status" value="1"/>
</dbReference>
<protein>
    <submittedName>
        <fullName evidence="4">Phospholipase</fullName>
    </submittedName>
</protein>
<evidence type="ECO:0000259" key="3">
    <source>
        <dbReference type="Pfam" id="PF02230"/>
    </source>
</evidence>
<keyword evidence="5" id="KW-1185">Reference proteome</keyword>
<feature type="domain" description="Phospholipase/carboxylesterase/thioesterase" evidence="3">
    <location>
        <begin position="2"/>
        <end position="184"/>
    </location>
</feature>
<dbReference type="SUPFAM" id="SSF53474">
    <property type="entry name" value="alpha/beta-Hydrolases"/>
    <property type="match status" value="1"/>
</dbReference>
<dbReference type="Pfam" id="PF02230">
    <property type="entry name" value="Abhydrolase_2"/>
    <property type="match status" value="1"/>
</dbReference>
<dbReference type="PANTHER" id="PTHR10655">
    <property type="entry name" value="LYSOPHOSPHOLIPASE-RELATED"/>
    <property type="match status" value="1"/>
</dbReference>
<dbReference type="Proteomes" id="UP001193501">
    <property type="component" value="Unassembled WGS sequence"/>
</dbReference>
<dbReference type="InterPro" id="IPR050565">
    <property type="entry name" value="LYPA1-2/EST-like"/>
</dbReference>
<dbReference type="InterPro" id="IPR003140">
    <property type="entry name" value="PLipase/COase/thioEstase"/>
</dbReference>
<evidence type="ECO:0000313" key="4">
    <source>
        <dbReference type="EMBL" id="NBZ88595.1"/>
    </source>
</evidence>
<evidence type="ECO:0000313" key="5">
    <source>
        <dbReference type="Proteomes" id="UP001193501"/>
    </source>
</evidence>
<keyword evidence="2" id="KW-0378">Hydrolase</keyword>
<dbReference type="GO" id="GO:0016787">
    <property type="term" value="F:hydrolase activity"/>
    <property type="evidence" value="ECO:0007669"/>
    <property type="project" value="UniProtKB-KW"/>
</dbReference>
<comment type="similarity">
    <text evidence="1">Belongs to the AB hydrolase superfamily. AB hydrolase 2 family.</text>
</comment>
<comment type="caution">
    <text evidence="4">The sequence shown here is derived from an EMBL/GenBank/DDBJ whole genome shotgun (WGS) entry which is preliminary data.</text>
</comment>
<gene>
    <name evidence="4" type="ORF">GV832_13455</name>
</gene>
<organism evidence="4 5">
    <name type="scientific">Stagnihabitans tardus</name>
    <dbReference type="NCBI Taxonomy" id="2699202"/>
    <lineage>
        <taxon>Bacteria</taxon>
        <taxon>Pseudomonadati</taxon>
        <taxon>Pseudomonadota</taxon>
        <taxon>Alphaproteobacteria</taxon>
        <taxon>Rhodobacterales</taxon>
        <taxon>Paracoccaceae</taxon>
        <taxon>Stagnihabitans</taxon>
    </lineage>
</organism>
<reference evidence="4" key="1">
    <citation type="submission" date="2020-01" db="EMBL/GenBank/DDBJ databases">
        <authorList>
            <person name="Chen W.-M."/>
        </authorList>
    </citation>
    <scope>NUCLEOTIDE SEQUENCE</scope>
    <source>
        <strain evidence="4">CYK-10</strain>
    </source>
</reference>
<sequence>MTTLVLMLHGVGGNGAGMGGLARHLAAPGLVFRAPDAPHPFNAGFRWFDIAGITPQNRPARVEAARKGLDALIDLHQAETGARRVILLGFSQGAIMSIDALARGRVAEAVIFAGRYAVAGAPQPLPGARGLLVGGSFDHVIPAAEVAEASELLARIGVATTYLEEPIGHEIGPSGLAAAKTFLQ</sequence>
<dbReference type="InterPro" id="IPR029058">
    <property type="entry name" value="AB_hydrolase_fold"/>
</dbReference>
<dbReference type="Gene3D" id="3.40.50.1820">
    <property type="entry name" value="alpha/beta hydrolase"/>
    <property type="match status" value="1"/>
</dbReference>
<dbReference type="EMBL" id="JAABNR010000012">
    <property type="protein sequence ID" value="NBZ88595.1"/>
    <property type="molecule type" value="Genomic_DNA"/>
</dbReference>